<organism evidence="3 4">
    <name type="scientific">Solimonas aquatica</name>
    <dbReference type="NCBI Taxonomy" id="489703"/>
    <lineage>
        <taxon>Bacteria</taxon>
        <taxon>Pseudomonadati</taxon>
        <taxon>Pseudomonadota</taxon>
        <taxon>Gammaproteobacteria</taxon>
        <taxon>Nevskiales</taxon>
        <taxon>Nevskiaceae</taxon>
        <taxon>Solimonas</taxon>
    </lineage>
</organism>
<feature type="transmembrane region" description="Helical" evidence="2">
    <location>
        <begin position="165"/>
        <end position="186"/>
    </location>
</feature>
<dbReference type="AlphaFoldDB" id="A0A1H9A881"/>
<feature type="transmembrane region" description="Helical" evidence="2">
    <location>
        <begin position="132"/>
        <end position="153"/>
    </location>
</feature>
<evidence type="ECO:0000313" key="3">
    <source>
        <dbReference type="EMBL" id="SEP72942.1"/>
    </source>
</evidence>
<name>A0A1H9A881_9GAMM</name>
<gene>
    <name evidence="3" type="ORF">SAMN04488038_101311</name>
</gene>
<keyword evidence="2" id="KW-0812">Transmembrane</keyword>
<dbReference type="RefSeq" id="WP_093281041.1">
    <property type="nucleotide sequence ID" value="NZ_FOFS01000001.1"/>
</dbReference>
<dbReference type="Proteomes" id="UP000199233">
    <property type="component" value="Unassembled WGS sequence"/>
</dbReference>
<dbReference type="STRING" id="489703.SAMN04488038_101311"/>
<feature type="region of interest" description="Disordered" evidence="1">
    <location>
        <begin position="1"/>
        <end position="40"/>
    </location>
</feature>
<evidence type="ECO:0000256" key="1">
    <source>
        <dbReference type="SAM" id="MobiDB-lite"/>
    </source>
</evidence>
<keyword evidence="2" id="KW-0472">Membrane</keyword>
<protein>
    <submittedName>
        <fullName evidence="3">Uncharacterized protein</fullName>
    </submittedName>
</protein>
<keyword evidence="2" id="KW-1133">Transmembrane helix</keyword>
<sequence length="205" mass="23424">MDHRQDDSAPTVDAPNSDGLVPDFSNKVVPLRPWTPPKAQERLDPRLEELRRILAQAKPVAGEHSDDEVIRDEDRFRRRFGPGFRWNRRDRIGLIALKKRYDLTDPEIKLFQHTGNLRRTPFGVILTASPWVALWGSAQIAVFGFLFLVLLLAAWPKLVTAPAAAIKPALALLGLLAFCVGLYWLYVKPWLLRRRKERERGDQAS</sequence>
<dbReference type="OrthoDB" id="9850008at2"/>
<reference evidence="3 4" key="1">
    <citation type="submission" date="2016-10" db="EMBL/GenBank/DDBJ databases">
        <authorList>
            <person name="de Groot N.N."/>
        </authorList>
    </citation>
    <scope>NUCLEOTIDE SEQUENCE [LARGE SCALE GENOMIC DNA]</scope>
    <source>
        <strain evidence="3 4">DSM 25927</strain>
    </source>
</reference>
<proteinExistence type="predicted"/>
<accession>A0A1H9A881</accession>
<evidence type="ECO:0000256" key="2">
    <source>
        <dbReference type="SAM" id="Phobius"/>
    </source>
</evidence>
<keyword evidence="4" id="KW-1185">Reference proteome</keyword>
<dbReference type="EMBL" id="FOFS01000001">
    <property type="protein sequence ID" value="SEP72942.1"/>
    <property type="molecule type" value="Genomic_DNA"/>
</dbReference>
<evidence type="ECO:0000313" key="4">
    <source>
        <dbReference type="Proteomes" id="UP000199233"/>
    </source>
</evidence>